<keyword evidence="3 5" id="KW-1133">Transmembrane helix</keyword>
<dbReference type="FunCoup" id="A0A0H2S5W0">
    <property type="interactions" value="27"/>
</dbReference>
<organism evidence="6 7">
    <name type="scientific">Schizopora paradoxa</name>
    <dbReference type="NCBI Taxonomy" id="27342"/>
    <lineage>
        <taxon>Eukaryota</taxon>
        <taxon>Fungi</taxon>
        <taxon>Dikarya</taxon>
        <taxon>Basidiomycota</taxon>
        <taxon>Agaricomycotina</taxon>
        <taxon>Agaricomycetes</taxon>
        <taxon>Hymenochaetales</taxon>
        <taxon>Schizoporaceae</taxon>
        <taxon>Schizopora</taxon>
    </lineage>
</organism>
<dbReference type="InterPro" id="IPR007568">
    <property type="entry name" value="RTA1"/>
</dbReference>
<dbReference type="PANTHER" id="PTHR31465:SF9">
    <property type="entry name" value="SPHINGOID LONG-CHAIN BASE TRANSPORTER RSB1"/>
    <property type="match status" value="1"/>
</dbReference>
<feature type="transmembrane region" description="Helical" evidence="5">
    <location>
        <begin position="50"/>
        <end position="73"/>
    </location>
</feature>
<dbReference type="GO" id="GO:0005886">
    <property type="term" value="C:plasma membrane"/>
    <property type="evidence" value="ECO:0007669"/>
    <property type="project" value="TreeGrafter"/>
</dbReference>
<evidence type="ECO:0000256" key="5">
    <source>
        <dbReference type="SAM" id="Phobius"/>
    </source>
</evidence>
<dbReference type="PANTHER" id="PTHR31465">
    <property type="entry name" value="PROTEIN RTA1-RELATED"/>
    <property type="match status" value="1"/>
</dbReference>
<dbReference type="OrthoDB" id="3358017at2759"/>
<gene>
    <name evidence="6" type="ORF">SCHPADRAFT_185435</name>
</gene>
<evidence type="ECO:0000313" key="6">
    <source>
        <dbReference type="EMBL" id="KLO17013.1"/>
    </source>
</evidence>
<keyword evidence="7" id="KW-1185">Reference proteome</keyword>
<name>A0A0H2S5W0_9AGAM</name>
<sequence length="306" mass="33843">MAPFTPPPGFDVKTDSPYHYIPTPWICVTFISLFGATTFVHLVEAFYFRLWWLLPTVVLAGIGEILGWAARYWSSFSDGTLNTPFMIQICTTIIAPTPLLAAYFIILGRLIKQLGPQYSRITPKRYTVIFCSADVTALFIQAAGGGIASSSTDPTFGGDIMLVGIALQLVFLCLFLALGTEFFVRLIRDKPFRRSTKGIGNMIELGSTDKLVHSDSSFYAEGTSAGFSGKPRLPKDTAWFVRGALVSCVFLFVRAIYRLIELSDGWNGPVISTQWLFNTFDAAMVFLAMFILCLLHPGLLLDLKAQ</sequence>
<evidence type="ECO:0000313" key="7">
    <source>
        <dbReference type="Proteomes" id="UP000053477"/>
    </source>
</evidence>
<feature type="transmembrane region" description="Helical" evidence="5">
    <location>
        <begin position="85"/>
        <end position="106"/>
    </location>
</feature>
<feature type="transmembrane region" description="Helical" evidence="5">
    <location>
        <begin position="280"/>
        <end position="301"/>
    </location>
</feature>
<feature type="transmembrane region" description="Helical" evidence="5">
    <location>
        <begin position="239"/>
        <end position="260"/>
    </location>
</feature>
<keyword evidence="4 5" id="KW-0472">Membrane</keyword>
<comment type="subcellular location">
    <subcellularLocation>
        <location evidence="1">Membrane</location>
        <topology evidence="1">Multi-pass membrane protein</topology>
    </subcellularLocation>
</comment>
<feature type="transmembrane region" description="Helical" evidence="5">
    <location>
        <begin position="160"/>
        <end position="184"/>
    </location>
</feature>
<dbReference type="InParanoid" id="A0A0H2S5W0"/>
<proteinExistence type="predicted"/>
<feature type="transmembrane region" description="Helical" evidence="5">
    <location>
        <begin position="20"/>
        <end position="43"/>
    </location>
</feature>
<dbReference type="GO" id="GO:0000324">
    <property type="term" value="C:fungal-type vacuole"/>
    <property type="evidence" value="ECO:0007669"/>
    <property type="project" value="TreeGrafter"/>
</dbReference>
<evidence type="ECO:0000256" key="4">
    <source>
        <dbReference type="ARBA" id="ARBA00023136"/>
    </source>
</evidence>
<protein>
    <submittedName>
        <fullName evidence="6">RTA1 like protein</fullName>
    </submittedName>
</protein>
<evidence type="ECO:0000256" key="1">
    <source>
        <dbReference type="ARBA" id="ARBA00004141"/>
    </source>
</evidence>
<dbReference type="AlphaFoldDB" id="A0A0H2S5W0"/>
<dbReference type="EMBL" id="KQ085909">
    <property type="protein sequence ID" value="KLO17013.1"/>
    <property type="molecule type" value="Genomic_DNA"/>
</dbReference>
<evidence type="ECO:0000256" key="2">
    <source>
        <dbReference type="ARBA" id="ARBA00022692"/>
    </source>
</evidence>
<evidence type="ECO:0000256" key="3">
    <source>
        <dbReference type="ARBA" id="ARBA00022989"/>
    </source>
</evidence>
<accession>A0A0H2S5W0</accession>
<dbReference type="STRING" id="27342.A0A0H2S5W0"/>
<feature type="transmembrane region" description="Helical" evidence="5">
    <location>
        <begin position="126"/>
        <end position="148"/>
    </location>
</feature>
<reference evidence="6 7" key="1">
    <citation type="submission" date="2015-04" db="EMBL/GenBank/DDBJ databases">
        <title>Complete genome sequence of Schizopora paradoxa KUC8140, a cosmopolitan wood degrader in East Asia.</title>
        <authorList>
            <consortium name="DOE Joint Genome Institute"/>
            <person name="Min B."/>
            <person name="Park H."/>
            <person name="Jang Y."/>
            <person name="Kim J.-J."/>
            <person name="Kim K.H."/>
            <person name="Pangilinan J."/>
            <person name="Lipzen A."/>
            <person name="Riley R."/>
            <person name="Grigoriev I.V."/>
            <person name="Spatafora J.W."/>
            <person name="Choi I.-G."/>
        </authorList>
    </citation>
    <scope>NUCLEOTIDE SEQUENCE [LARGE SCALE GENOMIC DNA]</scope>
    <source>
        <strain evidence="6 7">KUC8140</strain>
    </source>
</reference>
<keyword evidence="2 5" id="KW-0812">Transmembrane</keyword>
<dbReference type="Pfam" id="PF04479">
    <property type="entry name" value="RTA1"/>
    <property type="match status" value="1"/>
</dbReference>
<dbReference type="Proteomes" id="UP000053477">
    <property type="component" value="Unassembled WGS sequence"/>
</dbReference>